<name>A0A382J7W6_9ZZZZ</name>
<evidence type="ECO:0000313" key="1">
    <source>
        <dbReference type="EMBL" id="SVC07407.1"/>
    </source>
</evidence>
<gene>
    <name evidence="1" type="ORF">METZ01_LOCUS260261</name>
</gene>
<dbReference type="EMBL" id="UINC01072043">
    <property type="protein sequence ID" value="SVC07407.1"/>
    <property type="molecule type" value="Genomic_DNA"/>
</dbReference>
<proteinExistence type="predicted"/>
<protein>
    <submittedName>
        <fullName evidence="1">Uncharacterized protein</fullName>
    </submittedName>
</protein>
<feature type="non-terminal residue" evidence="1">
    <location>
        <position position="110"/>
    </location>
</feature>
<accession>A0A382J7W6</accession>
<organism evidence="1">
    <name type="scientific">marine metagenome</name>
    <dbReference type="NCBI Taxonomy" id="408172"/>
    <lineage>
        <taxon>unclassified sequences</taxon>
        <taxon>metagenomes</taxon>
        <taxon>ecological metagenomes</taxon>
    </lineage>
</organism>
<dbReference type="AlphaFoldDB" id="A0A382J7W6"/>
<sequence>MFTFSCEDSLTEDEYPMKLWLNGEEVDVQANYERITTFAEQIEYVGYDTTKTFLKKIFIIHFQKEAGRIELTNEHYAVVFTDWEGDTTNGLPIDEGSYQWPSICPVCPRA</sequence>
<reference evidence="1" key="1">
    <citation type="submission" date="2018-05" db="EMBL/GenBank/DDBJ databases">
        <authorList>
            <person name="Lanie J.A."/>
            <person name="Ng W.-L."/>
            <person name="Kazmierczak K.M."/>
            <person name="Andrzejewski T.M."/>
            <person name="Davidsen T.M."/>
            <person name="Wayne K.J."/>
            <person name="Tettelin H."/>
            <person name="Glass J.I."/>
            <person name="Rusch D."/>
            <person name="Podicherti R."/>
            <person name="Tsui H.-C.T."/>
            <person name="Winkler M.E."/>
        </authorList>
    </citation>
    <scope>NUCLEOTIDE SEQUENCE</scope>
</reference>